<protein>
    <recommendedName>
        <fullName evidence="2">Bacterial SCP orthologue domain-containing protein</fullName>
    </recommendedName>
</protein>
<dbReference type="Gene3D" id="3.30.1050.40">
    <property type="match status" value="1"/>
</dbReference>
<keyword evidence="4" id="KW-1185">Reference proteome</keyword>
<evidence type="ECO:0000313" key="3">
    <source>
        <dbReference type="EMBL" id="GAA0589506.1"/>
    </source>
</evidence>
<feature type="compositionally biased region" description="Basic and acidic residues" evidence="1">
    <location>
        <begin position="163"/>
        <end position="172"/>
    </location>
</feature>
<dbReference type="Proteomes" id="UP001501427">
    <property type="component" value="Unassembled WGS sequence"/>
</dbReference>
<evidence type="ECO:0000259" key="2">
    <source>
        <dbReference type="Pfam" id="PF17844"/>
    </source>
</evidence>
<gene>
    <name evidence="3" type="ORF">GCM10009546_59960</name>
</gene>
<organism evidence="3 4">
    <name type="scientific">Actinomadura livida</name>
    <dbReference type="NCBI Taxonomy" id="79909"/>
    <lineage>
        <taxon>Bacteria</taxon>
        <taxon>Bacillati</taxon>
        <taxon>Actinomycetota</taxon>
        <taxon>Actinomycetes</taxon>
        <taxon>Streptosporangiales</taxon>
        <taxon>Thermomonosporaceae</taxon>
        <taxon>Actinomadura</taxon>
    </lineage>
</organism>
<sequence>MGHDPVTSVAMSRKSLSLALLNEQRTALGLPAYTGADEPAALRRAALDTVLACIEAGSAEPSRPVVKGAVRFLLDRLAELAPGRSVEVRVPPHAAVQCIDGPHHTRGTPPNVVEMDAAALIALATGRLAWADAVADGRVRASGARADLSDHLPLPIDPPADPPADREAAEPG</sequence>
<feature type="domain" description="Bacterial SCP orthologue" evidence="2">
    <location>
        <begin position="63"/>
        <end position="154"/>
    </location>
</feature>
<dbReference type="EMBL" id="BAAAHD010000067">
    <property type="protein sequence ID" value="GAA0589506.1"/>
    <property type="molecule type" value="Genomic_DNA"/>
</dbReference>
<evidence type="ECO:0000313" key="4">
    <source>
        <dbReference type="Proteomes" id="UP001501427"/>
    </source>
</evidence>
<name>A0ABP3QII0_9ACTN</name>
<reference evidence="4" key="1">
    <citation type="journal article" date="2019" name="Int. J. Syst. Evol. Microbiol.">
        <title>The Global Catalogue of Microorganisms (GCM) 10K type strain sequencing project: providing services to taxonomists for standard genome sequencing and annotation.</title>
        <authorList>
            <consortium name="The Broad Institute Genomics Platform"/>
            <consortium name="The Broad Institute Genome Sequencing Center for Infectious Disease"/>
            <person name="Wu L."/>
            <person name="Ma J."/>
        </authorList>
    </citation>
    <scope>NUCLEOTIDE SEQUENCE [LARGE SCALE GENOMIC DNA]</scope>
    <source>
        <strain evidence="4">JCM 10667</strain>
    </source>
</reference>
<evidence type="ECO:0000256" key="1">
    <source>
        <dbReference type="SAM" id="MobiDB-lite"/>
    </source>
</evidence>
<feature type="region of interest" description="Disordered" evidence="1">
    <location>
        <begin position="148"/>
        <end position="172"/>
    </location>
</feature>
<dbReference type="Pfam" id="PF17844">
    <property type="entry name" value="SCP_3"/>
    <property type="match status" value="1"/>
</dbReference>
<accession>A0ABP3QII0</accession>
<dbReference type="InterPro" id="IPR041629">
    <property type="entry name" value="SCP_3"/>
</dbReference>
<proteinExistence type="predicted"/>
<comment type="caution">
    <text evidence="3">The sequence shown here is derived from an EMBL/GenBank/DDBJ whole genome shotgun (WGS) entry which is preliminary data.</text>
</comment>